<dbReference type="SUPFAM" id="SSF51306">
    <property type="entry name" value="LexA/Signal peptidase"/>
    <property type="match status" value="1"/>
</dbReference>
<dbReference type="OrthoDB" id="3296552at2"/>
<dbReference type="Proteomes" id="UP000316988">
    <property type="component" value="Unassembled WGS sequence"/>
</dbReference>
<proteinExistence type="predicted"/>
<dbReference type="InterPro" id="IPR036286">
    <property type="entry name" value="LexA/Signal_pep-like_sf"/>
</dbReference>
<dbReference type="AlphaFoldDB" id="A0A554SPX3"/>
<dbReference type="Pfam" id="PF10502">
    <property type="entry name" value="Peptidase_S26"/>
    <property type="match status" value="1"/>
</dbReference>
<feature type="domain" description="Peptidase S26" evidence="1">
    <location>
        <begin position="38"/>
        <end position="80"/>
    </location>
</feature>
<name>A0A554SPX3_9ACTN</name>
<dbReference type="RefSeq" id="WP_143911351.1">
    <property type="nucleotide sequence ID" value="NZ_VLNT01000001.1"/>
</dbReference>
<reference evidence="2 3" key="1">
    <citation type="submission" date="2019-07" db="EMBL/GenBank/DDBJ databases">
        <authorList>
            <person name="Zhao L.H."/>
        </authorList>
    </citation>
    <scope>NUCLEOTIDE SEQUENCE [LARGE SCALE GENOMIC DNA]</scope>
    <source>
        <strain evidence="2 3">Co35</strain>
    </source>
</reference>
<evidence type="ECO:0000313" key="2">
    <source>
        <dbReference type="EMBL" id="TSD68402.1"/>
    </source>
</evidence>
<protein>
    <recommendedName>
        <fullName evidence="1">Peptidase S26 domain-containing protein</fullName>
    </recommendedName>
</protein>
<dbReference type="GO" id="GO:0006465">
    <property type="term" value="P:signal peptide processing"/>
    <property type="evidence" value="ECO:0007669"/>
    <property type="project" value="InterPro"/>
</dbReference>
<evidence type="ECO:0000313" key="3">
    <source>
        <dbReference type="Proteomes" id="UP000316988"/>
    </source>
</evidence>
<comment type="caution">
    <text evidence="2">The sequence shown here is derived from an EMBL/GenBank/DDBJ whole genome shotgun (WGS) entry which is preliminary data.</text>
</comment>
<keyword evidence="3" id="KW-1185">Reference proteome</keyword>
<dbReference type="Gene3D" id="2.10.109.10">
    <property type="entry name" value="Umud Fragment, subunit A"/>
    <property type="match status" value="1"/>
</dbReference>
<sequence length="99" mass="10670">MTVRPEGESVAYRVANPEWDDQPGGGVCCTVEGREGGTGEFVVPEDEYWLVGDNWGASEDSRFYGFFAADAIEAKLNFRILPLGRFGSVPNPASLVAAP</sequence>
<dbReference type="GO" id="GO:0004252">
    <property type="term" value="F:serine-type endopeptidase activity"/>
    <property type="evidence" value="ECO:0007669"/>
    <property type="project" value="InterPro"/>
</dbReference>
<evidence type="ECO:0000259" key="1">
    <source>
        <dbReference type="Pfam" id="PF10502"/>
    </source>
</evidence>
<gene>
    <name evidence="2" type="ORF">FNM00_02095</name>
</gene>
<dbReference type="InterPro" id="IPR019533">
    <property type="entry name" value="Peptidase_S26"/>
</dbReference>
<dbReference type="EMBL" id="VLNT01000001">
    <property type="protein sequence ID" value="TSD68402.1"/>
    <property type="molecule type" value="Genomic_DNA"/>
</dbReference>
<organism evidence="2 3">
    <name type="scientific">Aeromicrobium piscarium</name>
    <dbReference type="NCBI Taxonomy" id="2590901"/>
    <lineage>
        <taxon>Bacteria</taxon>
        <taxon>Bacillati</taxon>
        <taxon>Actinomycetota</taxon>
        <taxon>Actinomycetes</taxon>
        <taxon>Propionibacteriales</taxon>
        <taxon>Nocardioidaceae</taxon>
        <taxon>Aeromicrobium</taxon>
    </lineage>
</organism>
<accession>A0A554SPX3</accession>
<dbReference type="CDD" id="cd06530">
    <property type="entry name" value="S26_SPase_I"/>
    <property type="match status" value="1"/>
</dbReference>